<dbReference type="RefSeq" id="WP_412442552.1">
    <property type="nucleotide sequence ID" value="NZ_CACRUT010000029.1"/>
</dbReference>
<feature type="transmembrane region" description="Helical" evidence="1">
    <location>
        <begin position="127"/>
        <end position="148"/>
    </location>
</feature>
<evidence type="ECO:0000313" key="2">
    <source>
        <dbReference type="EMBL" id="VYU63981.1"/>
    </source>
</evidence>
<keyword evidence="1" id="KW-0812">Transmembrane</keyword>
<dbReference type="InterPro" id="IPR045692">
    <property type="entry name" value="DUF6057"/>
</dbReference>
<name>A0A6N3GJE7_9BACT</name>
<dbReference type="EMBL" id="CACRUT010000029">
    <property type="protein sequence ID" value="VYU63981.1"/>
    <property type="molecule type" value="Genomic_DNA"/>
</dbReference>
<feature type="transmembrane region" description="Helical" evidence="1">
    <location>
        <begin position="277"/>
        <end position="294"/>
    </location>
</feature>
<dbReference type="Pfam" id="PF19529">
    <property type="entry name" value="DUF6057"/>
    <property type="match status" value="1"/>
</dbReference>
<feature type="transmembrane region" description="Helical" evidence="1">
    <location>
        <begin position="300"/>
        <end position="318"/>
    </location>
</feature>
<keyword evidence="1" id="KW-1133">Transmembrane helix</keyword>
<feature type="transmembrane region" description="Helical" evidence="1">
    <location>
        <begin position="33"/>
        <end position="51"/>
    </location>
</feature>
<keyword evidence="1" id="KW-0472">Membrane</keyword>
<organism evidence="2">
    <name type="scientific">Paraprevotella clara</name>
    <dbReference type="NCBI Taxonomy" id="454154"/>
    <lineage>
        <taxon>Bacteria</taxon>
        <taxon>Pseudomonadati</taxon>
        <taxon>Bacteroidota</taxon>
        <taxon>Bacteroidia</taxon>
        <taxon>Bacteroidales</taxon>
        <taxon>Prevotellaceae</taxon>
        <taxon>Paraprevotella</taxon>
    </lineage>
</organism>
<feature type="transmembrane region" description="Helical" evidence="1">
    <location>
        <begin position="185"/>
        <end position="205"/>
    </location>
</feature>
<feature type="transmembrane region" description="Helical" evidence="1">
    <location>
        <begin position="225"/>
        <end position="247"/>
    </location>
</feature>
<gene>
    <name evidence="2" type="ORF">PCLFYP37_03441</name>
</gene>
<reference evidence="2" key="1">
    <citation type="submission" date="2019-11" db="EMBL/GenBank/DDBJ databases">
        <authorList>
            <person name="Feng L."/>
        </authorList>
    </citation>
    <scope>NUCLEOTIDE SEQUENCE</scope>
    <source>
        <strain evidence="2">PclaraLFYP37</strain>
    </source>
</reference>
<dbReference type="AlphaFoldDB" id="A0A6N3GJE7"/>
<evidence type="ECO:0000256" key="1">
    <source>
        <dbReference type="SAM" id="Phobius"/>
    </source>
</evidence>
<sequence length="632" mass="73311">MNTDFSQPFNPEAYAPSGKADMRFRRYVEKGMPWFYGIVFPVILGFCLYTYEKETLFRIQELNLFLPDSTFYHTLSAYPGGTLQWAACFLTQFFYYPAAGTALLIAVWVCICFVMRSAFRLSPSWSFLPALVPAALLAGIVEMGYFIYYIKLQGYFFTGSLGILAALSAVWIFSRTANRNPYWGYAWMTVWLLAGYPLFGAYALAGTGYMVVLCWRMPGTLYKNRVIPTVWGLLLLVGVPLAAWHFYSQTAISEIYTAALPSFDAGGEVFADYRTPYYILFFLPLAGAVLYDYVPAIKKYPLILLAHLLVWAATAWGLKKAWYVDENFRKELLMARAIEEEDWEQIPAIFLSGTAEPTRLMVMNKNLALFRLGRAGDEMFQYREGGARPNAPFLVRLAHVGGKALYYHYGQENYCYRWCMEDGVTFGWRTEYLKYMAKTSIAGGDYKVARKYIDMLKRTLFHKEWAEKYETYLDHPEQIRKSKEFAPIIRLLPKEDKLNSDLNVIEMFLLRTFAYGKSDDPLYQEQTLIAALQMKDIDIFWPRFFQYATLHNGKPMPRHYQEAAYLYGHLENKVDISHMPFDQEVKDSYQRFMEFTQQCAGMTEAQMAEAFRPQFGNTFYYFYFLVNGLQTY</sequence>
<protein>
    <submittedName>
        <fullName evidence="2">Uncharacterized protein</fullName>
    </submittedName>
</protein>
<accession>A0A6N3GJE7</accession>
<proteinExistence type="predicted"/>
<feature type="transmembrane region" description="Helical" evidence="1">
    <location>
        <begin position="154"/>
        <end position="173"/>
    </location>
</feature>
<feature type="transmembrane region" description="Helical" evidence="1">
    <location>
        <begin position="93"/>
        <end position="115"/>
    </location>
</feature>